<dbReference type="GO" id="GO:0009432">
    <property type="term" value="P:SOS response"/>
    <property type="evidence" value="ECO:0007669"/>
    <property type="project" value="UniProtKB-UniRule"/>
</dbReference>
<comment type="subunit">
    <text evidence="17">Forms a heterotetramer with UvrB during the search for lesions.</text>
</comment>
<dbReference type="GO" id="GO:0009380">
    <property type="term" value="C:excinuclease repair complex"/>
    <property type="evidence" value="ECO:0007669"/>
    <property type="project" value="InterPro"/>
</dbReference>
<evidence type="ECO:0000256" key="11">
    <source>
        <dbReference type="ARBA" id="ARBA00022881"/>
    </source>
</evidence>
<dbReference type="PATRIC" id="fig|1618331.3.peg.671"/>
<keyword evidence="3 17" id="KW-0479">Metal-binding</keyword>
<feature type="zinc finger region" description="C4-type" evidence="17">
    <location>
        <begin position="736"/>
        <end position="762"/>
    </location>
</feature>
<keyword evidence="7 17" id="KW-0228">DNA excision</keyword>
<dbReference type="Pfam" id="PF00005">
    <property type="entry name" value="ABC_tran"/>
    <property type="match status" value="1"/>
</dbReference>
<dbReference type="EMBL" id="LBSM01000012">
    <property type="protein sequence ID" value="KKQ17973.1"/>
    <property type="molecule type" value="Genomic_DNA"/>
</dbReference>
<keyword evidence="10 17" id="KW-0067">ATP-binding</keyword>
<dbReference type="SUPFAM" id="SSF52540">
    <property type="entry name" value="P-loop containing nucleoside triphosphate hydrolases"/>
    <property type="match status" value="2"/>
</dbReference>
<comment type="function">
    <text evidence="17">The UvrABC repair system catalyzes the recognition and processing of DNA lesions. UvrA is an ATPase and a DNA-binding protein. A damage recognition complex composed of 2 UvrA and 2 UvrB subunits scans DNA for abnormalities. When the presence of a lesion has been verified by UvrB, the UvrA molecules dissociate.</text>
</comment>
<evidence type="ECO:0000256" key="16">
    <source>
        <dbReference type="ARBA" id="ARBA00042156"/>
    </source>
</evidence>
<keyword evidence="8 17" id="KW-0863">Zinc-finger</keyword>
<name>A0A0G0FFU6_9BACT</name>
<evidence type="ECO:0000256" key="3">
    <source>
        <dbReference type="ARBA" id="ARBA00022723"/>
    </source>
</evidence>
<keyword evidence="4 17" id="KW-0677">Repeat</keyword>
<dbReference type="AlphaFoldDB" id="A0A0G0FFU6"/>
<dbReference type="Gene3D" id="1.20.1580.10">
    <property type="entry name" value="ABC transporter ATPase like domain"/>
    <property type="match status" value="2"/>
</dbReference>
<dbReference type="SMART" id="SM00382">
    <property type="entry name" value="AAA"/>
    <property type="match status" value="1"/>
</dbReference>
<dbReference type="InterPro" id="IPR013815">
    <property type="entry name" value="ATP_grasp_subdomain_1"/>
</dbReference>
<evidence type="ECO:0000259" key="18">
    <source>
        <dbReference type="PROSITE" id="PS50893"/>
    </source>
</evidence>
<evidence type="ECO:0000256" key="10">
    <source>
        <dbReference type="ARBA" id="ARBA00022840"/>
    </source>
</evidence>
<evidence type="ECO:0000256" key="15">
    <source>
        <dbReference type="ARBA" id="ARBA00039316"/>
    </source>
</evidence>
<evidence type="ECO:0000256" key="6">
    <source>
        <dbReference type="ARBA" id="ARBA00022763"/>
    </source>
</evidence>
<evidence type="ECO:0000256" key="8">
    <source>
        <dbReference type="ARBA" id="ARBA00022771"/>
    </source>
</evidence>
<dbReference type="GO" id="GO:0003677">
    <property type="term" value="F:DNA binding"/>
    <property type="evidence" value="ECO:0007669"/>
    <property type="project" value="UniProtKB-UniRule"/>
</dbReference>
<dbReference type="CDD" id="cd03270">
    <property type="entry name" value="ABC_UvrA_I"/>
    <property type="match status" value="1"/>
</dbReference>
<comment type="similarity">
    <text evidence="14 17">Belongs to the ABC transporter superfamily. UvrA family.</text>
</comment>
<dbReference type="FunFam" id="1.20.1580.10:FF:000002">
    <property type="entry name" value="UvrABC system protein A"/>
    <property type="match status" value="1"/>
</dbReference>
<dbReference type="GO" id="GO:0009381">
    <property type="term" value="F:excinuclease ABC activity"/>
    <property type="evidence" value="ECO:0007669"/>
    <property type="project" value="UniProtKB-UniRule"/>
</dbReference>
<evidence type="ECO:0000313" key="19">
    <source>
        <dbReference type="EMBL" id="KKQ17973.1"/>
    </source>
</evidence>
<evidence type="ECO:0000256" key="13">
    <source>
        <dbReference type="ARBA" id="ARBA00023204"/>
    </source>
</evidence>
<dbReference type="PANTHER" id="PTHR43152:SF3">
    <property type="entry name" value="UVRABC SYSTEM PROTEIN A"/>
    <property type="match status" value="1"/>
</dbReference>
<evidence type="ECO:0000313" key="20">
    <source>
        <dbReference type="Proteomes" id="UP000034508"/>
    </source>
</evidence>
<dbReference type="InterPro" id="IPR041552">
    <property type="entry name" value="UvrA_DNA-bd"/>
</dbReference>
<evidence type="ECO:0000256" key="12">
    <source>
        <dbReference type="ARBA" id="ARBA00023125"/>
    </source>
</evidence>
<evidence type="ECO:0000256" key="4">
    <source>
        <dbReference type="ARBA" id="ARBA00022737"/>
    </source>
</evidence>
<keyword evidence="11 17" id="KW-0267">Excision nuclease</keyword>
<keyword evidence="6 17" id="KW-0227">DNA damage</keyword>
<evidence type="ECO:0000256" key="17">
    <source>
        <dbReference type="HAMAP-Rule" id="MF_00205"/>
    </source>
</evidence>
<dbReference type="NCBIfam" id="TIGR00630">
    <property type="entry name" value="uvra"/>
    <property type="match status" value="1"/>
</dbReference>
<keyword evidence="5 17" id="KW-0547">Nucleotide-binding</keyword>
<evidence type="ECO:0000256" key="1">
    <source>
        <dbReference type="ARBA" id="ARBA00004496"/>
    </source>
</evidence>
<evidence type="ECO:0000256" key="2">
    <source>
        <dbReference type="ARBA" id="ARBA00022490"/>
    </source>
</evidence>
<keyword evidence="17" id="KW-0742">SOS response</keyword>
<dbReference type="NCBIfam" id="NF001503">
    <property type="entry name" value="PRK00349.1"/>
    <property type="match status" value="1"/>
</dbReference>
<comment type="caution">
    <text evidence="19">The sequence shown here is derived from an EMBL/GenBank/DDBJ whole genome shotgun (WGS) entry which is preliminary data.</text>
</comment>
<dbReference type="InterPro" id="IPR027417">
    <property type="entry name" value="P-loop_NTPase"/>
</dbReference>
<dbReference type="GO" id="GO:0008270">
    <property type="term" value="F:zinc ion binding"/>
    <property type="evidence" value="ECO:0007669"/>
    <property type="project" value="UniProtKB-UniRule"/>
</dbReference>
<dbReference type="Gene3D" id="3.30.1490.20">
    <property type="entry name" value="ATP-grasp fold, A domain"/>
    <property type="match status" value="1"/>
</dbReference>
<feature type="domain" description="ABC transporter" evidence="18">
    <location>
        <begin position="605"/>
        <end position="933"/>
    </location>
</feature>
<feature type="zinc finger region" description="C4-type" evidence="17">
    <location>
        <begin position="250"/>
        <end position="277"/>
    </location>
</feature>
<dbReference type="Pfam" id="PF17760">
    <property type="entry name" value="UvrA_inter"/>
    <property type="match status" value="1"/>
</dbReference>
<sequence length="938" mass="104284">MIDKIVIKGAREHNLKNINLELPRHKLIVFTGLSGSGKSTLAFDTIFAEGQRRYLESLSSYARQFLGQMEKPDVDSIEGLSPSISIDQKGASHNPRSTVGTVTEIYDYLRVLYARIGIPHCPVCGKPITKLSLEQMVEKVLDLNSGKITILAPIVRGRTGEYHQLLNDFFRRGFSKARVNGKIKELSEKITLSRYVKHKIEIVVDSLEITAENIGRMTDAIEQSTKLANGLVLISHNEGKEILLNQNLLCSEHGVGLAEIEPRIFSFNSLYGACQKCDGLGVQKKIDPNLVIPDKNLSIAQGAITPQNYKPNNYYGAILRAVAEHFGFSEHTPIKNFQSEHLETILYGSSLSERLKVRYFSHGHSNVFWVKFEGIIPMLERRYHQTESPNVRKEIERYMSQTPCETCKGLRLKKESLLVRIGNKNISEVTQMSVKMALEFFENLKLSLKEILIAERILKEIKSRLQFLINVGLDYLTLDRTAFTLAGGEAQRIRLASQIGSGLVGVLYILDEPSIGLHARDNSRLLEALEHLRNLGNTVIVIEHDEETMRQADLIVDIGPGAGSFGGEIVAQGNISEIKNEPRSITGQYLSGKKKIEVPKKRRKIKSDFVSIIGANENNLKNLNVHFPLGVFTCVTGVSGSGKSSLVNEILYKAVARKVSGNLEQPGKYARLEGVENLNKCVIIDQSPIGRTPRSNPATYTGVFTDIRELFAKTREAKIRGYQPGRFSFNVVGGRCDNCQGDGILKIEMHFLPDVYIPCDVCEGKRFNRETLEVKFKGKSIADVLAMTVLEARDFFTSIPKIADVLRTLADVGLGYIHLGQAATTLSGGEAQRVKLATELAKRATGKTLYILDEPTTGLHFDDIKKLLEVLHRLVDAGNTVVVIEHNLDVIKTCDYIIDLGPEGGDDGGKIMATGTPEEIIKIEKSYTGQFLQKVLKR</sequence>
<dbReference type="GO" id="GO:0006289">
    <property type="term" value="P:nucleotide-excision repair"/>
    <property type="evidence" value="ECO:0007669"/>
    <property type="project" value="UniProtKB-UniRule"/>
</dbReference>
<keyword evidence="12 17" id="KW-0238">DNA-binding</keyword>
<feature type="binding site" evidence="17">
    <location>
        <begin position="637"/>
        <end position="644"/>
    </location>
    <ligand>
        <name>ATP</name>
        <dbReference type="ChEBI" id="CHEBI:30616"/>
    </ligand>
</feature>
<dbReference type="PROSITE" id="PS00211">
    <property type="entry name" value="ABC_TRANSPORTER_1"/>
    <property type="match status" value="2"/>
</dbReference>
<dbReference type="InterPro" id="IPR003439">
    <property type="entry name" value="ABC_transporter-like_ATP-bd"/>
</dbReference>
<dbReference type="InterPro" id="IPR003593">
    <property type="entry name" value="AAA+_ATPase"/>
</dbReference>
<keyword evidence="9 17" id="KW-0862">Zinc</keyword>
<protein>
    <recommendedName>
        <fullName evidence="15 17">UvrABC system protein A</fullName>
        <shortName evidence="17">UvrA protein</shortName>
    </recommendedName>
    <alternativeName>
        <fullName evidence="16 17">Excinuclease ABC subunit A</fullName>
    </alternativeName>
</protein>
<evidence type="ECO:0000256" key="9">
    <source>
        <dbReference type="ARBA" id="ARBA00022833"/>
    </source>
</evidence>
<feature type="binding site" evidence="17">
    <location>
        <begin position="32"/>
        <end position="39"/>
    </location>
    <ligand>
        <name>ATP</name>
        <dbReference type="ChEBI" id="CHEBI:30616"/>
    </ligand>
</feature>
<dbReference type="CDD" id="cd03271">
    <property type="entry name" value="ABC_UvrA_II"/>
    <property type="match status" value="1"/>
</dbReference>
<proteinExistence type="inferred from homology"/>
<dbReference type="GO" id="GO:0005524">
    <property type="term" value="F:ATP binding"/>
    <property type="evidence" value="ECO:0007669"/>
    <property type="project" value="UniProtKB-UniRule"/>
</dbReference>
<organism evidence="19 20">
    <name type="scientific">Berkelbacteria bacterium GW2011_GWA1_36_9</name>
    <dbReference type="NCBI Taxonomy" id="1618331"/>
    <lineage>
        <taxon>Bacteria</taxon>
        <taxon>Candidatus Berkelbacteria</taxon>
    </lineage>
</organism>
<dbReference type="InterPro" id="IPR017871">
    <property type="entry name" value="ABC_transporter-like_CS"/>
</dbReference>
<keyword evidence="13 17" id="KW-0234">DNA repair</keyword>
<comment type="subcellular location">
    <subcellularLocation>
        <location evidence="1 17">Cytoplasm</location>
    </subcellularLocation>
</comment>
<keyword evidence="2 17" id="KW-0963">Cytoplasm</keyword>
<dbReference type="InterPro" id="IPR004602">
    <property type="entry name" value="UvrA"/>
</dbReference>
<dbReference type="Pfam" id="PF17755">
    <property type="entry name" value="UvrA_DNA-bind"/>
    <property type="match status" value="1"/>
</dbReference>
<dbReference type="InterPro" id="IPR041102">
    <property type="entry name" value="UvrA_inter"/>
</dbReference>
<reference evidence="19 20" key="1">
    <citation type="journal article" date="2015" name="Nature">
        <title>rRNA introns, odd ribosomes, and small enigmatic genomes across a large radiation of phyla.</title>
        <authorList>
            <person name="Brown C.T."/>
            <person name="Hug L.A."/>
            <person name="Thomas B.C."/>
            <person name="Sharon I."/>
            <person name="Castelle C.J."/>
            <person name="Singh A."/>
            <person name="Wilkins M.J."/>
            <person name="Williams K.H."/>
            <person name="Banfield J.F."/>
        </authorList>
    </citation>
    <scope>NUCLEOTIDE SEQUENCE [LARGE SCALE GENOMIC DNA]</scope>
</reference>
<dbReference type="Gene3D" id="3.40.50.300">
    <property type="entry name" value="P-loop containing nucleotide triphosphate hydrolases"/>
    <property type="match status" value="2"/>
</dbReference>
<evidence type="ECO:0000256" key="14">
    <source>
        <dbReference type="ARBA" id="ARBA00038000"/>
    </source>
</evidence>
<evidence type="ECO:0000256" key="5">
    <source>
        <dbReference type="ARBA" id="ARBA00022741"/>
    </source>
</evidence>
<evidence type="ECO:0000256" key="7">
    <source>
        <dbReference type="ARBA" id="ARBA00022769"/>
    </source>
</evidence>
<dbReference type="PANTHER" id="PTHR43152">
    <property type="entry name" value="UVRABC SYSTEM PROTEIN A"/>
    <property type="match status" value="1"/>
</dbReference>
<dbReference type="Gene3D" id="1.10.8.280">
    <property type="entry name" value="ABC transporter ATPase domain-like"/>
    <property type="match status" value="1"/>
</dbReference>
<dbReference type="Proteomes" id="UP000034508">
    <property type="component" value="Unassembled WGS sequence"/>
</dbReference>
<gene>
    <name evidence="17" type="primary">uvrA</name>
    <name evidence="19" type="ORF">US31_C0012G0014</name>
</gene>
<dbReference type="PROSITE" id="PS50893">
    <property type="entry name" value="ABC_TRANSPORTER_2"/>
    <property type="match status" value="1"/>
</dbReference>
<accession>A0A0G0FFU6</accession>
<dbReference type="HAMAP" id="MF_00205">
    <property type="entry name" value="UvrA"/>
    <property type="match status" value="1"/>
</dbReference>
<dbReference type="GO" id="GO:0016887">
    <property type="term" value="F:ATP hydrolysis activity"/>
    <property type="evidence" value="ECO:0007669"/>
    <property type="project" value="InterPro"/>
</dbReference>
<dbReference type="GO" id="GO:0005737">
    <property type="term" value="C:cytoplasm"/>
    <property type="evidence" value="ECO:0007669"/>
    <property type="project" value="UniProtKB-SubCell"/>
</dbReference>